<feature type="transmembrane region" description="Helical" evidence="2">
    <location>
        <begin position="310"/>
        <end position="330"/>
    </location>
</feature>
<evidence type="ECO:0000313" key="4">
    <source>
        <dbReference type="Proteomes" id="UP000320580"/>
    </source>
</evidence>
<feature type="transmembrane region" description="Helical" evidence="2">
    <location>
        <begin position="214"/>
        <end position="233"/>
    </location>
</feature>
<name>A0A5B8JBM5_9ACTN</name>
<proteinExistence type="predicted"/>
<gene>
    <name evidence="3" type="ORF">FQU76_13060</name>
</gene>
<evidence type="ECO:0000256" key="2">
    <source>
        <dbReference type="SAM" id="Phobius"/>
    </source>
</evidence>
<feature type="transmembrane region" description="Helical" evidence="2">
    <location>
        <begin position="743"/>
        <end position="763"/>
    </location>
</feature>
<keyword evidence="2" id="KW-0472">Membrane</keyword>
<accession>A0A5B8JBM5</accession>
<evidence type="ECO:0000313" key="3">
    <source>
        <dbReference type="EMBL" id="QDY77291.1"/>
    </source>
</evidence>
<feature type="transmembrane region" description="Helical" evidence="2">
    <location>
        <begin position="677"/>
        <end position="699"/>
    </location>
</feature>
<dbReference type="OrthoDB" id="3543300at2"/>
<feature type="transmembrane region" description="Helical" evidence="2">
    <location>
        <begin position="638"/>
        <end position="657"/>
    </location>
</feature>
<dbReference type="AlphaFoldDB" id="A0A5B8JBM5"/>
<dbReference type="KEGG" id="sqz:FQU76_13060"/>
<feature type="transmembrane region" description="Helical" evidence="2">
    <location>
        <begin position="490"/>
        <end position="508"/>
    </location>
</feature>
<dbReference type="InterPro" id="IPR046176">
    <property type="entry name" value="DUF6185"/>
</dbReference>
<feature type="transmembrane region" description="Helical" evidence="2">
    <location>
        <begin position="514"/>
        <end position="532"/>
    </location>
</feature>
<dbReference type="Proteomes" id="UP000320580">
    <property type="component" value="Chromosome"/>
</dbReference>
<dbReference type="Pfam" id="PF19683">
    <property type="entry name" value="DUF6185"/>
    <property type="match status" value="2"/>
</dbReference>
<feature type="transmembrane region" description="Helical" evidence="2">
    <location>
        <begin position="245"/>
        <end position="264"/>
    </location>
</feature>
<feature type="transmembrane region" description="Helical" evidence="2">
    <location>
        <begin position="392"/>
        <end position="413"/>
    </location>
</feature>
<feature type="transmembrane region" description="Helical" evidence="2">
    <location>
        <begin position="284"/>
        <end position="303"/>
    </location>
</feature>
<evidence type="ECO:0000256" key="1">
    <source>
        <dbReference type="SAM" id="MobiDB-lite"/>
    </source>
</evidence>
<feature type="transmembrane region" description="Helical" evidence="2">
    <location>
        <begin position="784"/>
        <end position="806"/>
    </location>
</feature>
<keyword evidence="4" id="KW-1185">Reference proteome</keyword>
<organism evidence="3 4">
    <name type="scientific">Streptomyces qinzhouensis</name>
    <dbReference type="NCBI Taxonomy" id="2599401"/>
    <lineage>
        <taxon>Bacteria</taxon>
        <taxon>Bacillati</taxon>
        <taxon>Actinomycetota</taxon>
        <taxon>Actinomycetes</taxon>
        <taxon>Kitasatosporales</taxon>
        <taxon>Streptomycetaceae</taxon>
        <taxon>Streptomyces</taxon>
    </lineage>
</organism>
<reference evidence="3 4" key="1">
    <citation type="submission" date="2019-07" db="EMBL/GenBank/DDBJ databases">
        <authorList>
            <person name="Zhu P."/>
        </authorList>
    </citation>
    <scope>NUCLEOTIDE SEQUENCE [LARGE SCALE GENOMIC DNA]</scope>
    <source>
        <strain evidence="3 4">SSL-25</strain>
    </source>
</reference>
<keyword evidence="2" id="KW-0812">Transmembrane</keyword>
<protein>
    <submittedName>
        <fullName evidence="3">Uncharacterized protein</fullName>
    </submittedName>
</protein>
<feature type="transmembrane region" description="Helical" evidence="2">
    <location>
        <begin position="454"/>
        <end position="474"/>
    </location>
</feature>
<feature type="transmembrane region" description="Helical" evidence="2">
    <location>
        <begin position="711"/>
        <end position="731"/>
    </location>
</feature>
<feature type="region of interest" description="Disordered" evidence="1">
    <location>
        <begin position="143"/>
        <end position="187"/>
    </location>
</feature>
<dbReference type="EMBL" id="CP042266">
    <property type="protein sequence ID" value="QDY77291.1"/>
    <property type="molecule type" value="Genomic_DNA"/>
</dbReference>
<keyword evidence="2" id="KW-1133">Transmembrane helix</keyword>
<feature type="transmembrane region" description="Helical" evidence="2">
    <location>
        <begin position="350"/>
        <end position="371"/>
    </location>
</feature>
<sequence length="819" mass="90099">MSELTVEVAKTWPLAQDLLLGEGSNHYIAAMSCLTRRGQGQHRRWREHRAGTPSVTSLKNGGVKVVVRMHSWVDAYRVDINVGAWRIRAGVERWTLRLRPPAALMEARWDEIMVDTGGRGAESARPKPDLGRGSTALVWRPEALKAAPQEKPPNDKASVGKEGAADSGATKASGGTKTDPPPSVTVSFRPSWQRSWAAQNNRLVAVVLDRAGELLAMVSTTVLLLYAGVLYRRRPVLPNPVQKRTLRNLTVWAIALISLTALTLTDDVLVRYLERRGPGLRLQTLIISGNAFALVAAAVLFYVARPPQRLLLAAGVLALPPVAVAVAMAAQPDALILYETSTAAPITLGLASACLMALTVLGFTAAAWRLATDGGLLPPSRRFPGNERVFRLRIAGPIVLMWTTAVAVFFTVAQERNWQRAAWLSNRTGSSLGADRRDDFVSETVWAVGNGQDWILAFTWLLSAVAILAVLRTWRSPSAVSPFEDRADRLLLLVFFAHVVSTFSGYFVGSSAVALLWEPLLVLSLYWTVAPFTRRSVLAQPLERSGRPLSNFTDPASRARLLRKSRAYRETHAVLRRLDQGMFGDTPPERSALERKLKKLHNWSTTAGPDRLPSGMSVVDGALALGPGDNWWANGSRCALMSLIPSVPASLLMTWAWTVKGEAWQSTLLNRFGVPSLFTEFLFWMPTWVGAAFVMGTLWRQLPGRRGAAKALPVTAAFALLVTAEALVHQFTGEGSANLPLEVSAMLFVLTVTAIAMDFDTFRGERRYWQSRLGLLLSIYQMRYYSLQAAYLIAQVIAMIAIWEFFTEPDVVLKFSDLK</sequence>